<feature type="domain" description="Alpha/beta hydrolase fold-3" evidence="2">
    <location>
        <begin position="140"/>
        <end position="309"/>
    </location>
</feature>
<dbReference type="AlphaFoldDB" id="A0A167VSX5"/>
<evidence type="ECO:0000256" key="1">
    <source>
        <dbReference type="ARBA" id="ARBA00022801"/>
    </source>
</evidence>
<dbReference type="InterPro" id="IPR013094">
    <property type="entry name" value="AB_hydrolase_3"/>
</dbReference>
<dbReference type="OrthoDB" id="2152029at2759"/>
<dbReference type="PANTHER" id="PTHR48081:SF31">
    <property type="entry name" value="STERYL ACETYL HYDROLASE MUG81-RELATED"/>
    <property type="match status" value="1"/>
</dbReference>
<organism evidence="3 4">
    <name type="scientific">Ascosphaera apis ARSEF 7405</name>
    <dbReference type="NCBI Taxonomy" id="392613"/>
    <lineage>
        <taxon>Eukaryota</taxon>
        <taxon>Fungi</taxon>
        <taxon>Dikarya</taxon>
        <taxon>Ascomycota</taxon>
        <taxon>Pezizomycotina</taxon>
        <taxon>Eurotiomycetes</taxon>
        <taxon>Eurotiomycetidae</taxon>
        <taxon>Onygenales</taxon>
        <taxon>Ascosphaeraceae</taxon>
        <taxon>Ascosphaera</taxon>
    </lineage>
</organism>
<name>A0A167VSX5_9EURO</name>
<protein>
    <submittedName>
        <fullName evidence="3">6-hexanolactone hydrolase</fullName>
    </submittedName>
</protein>
<gene>
    <name evidence="3" type="ORF">AAP_05227</name>
</gene>
<evidence type="ECO:0000259" key="2">
    <source>
        <dbReference type="Pfam" id="PF07859"/>
    </source>
</evidence>
<dbReference type="InterPro" id="IPR050300">
    <property type="entry name" value="GDXG_lipolytic_enzyme"/>
</dbReference>
<proteinExistence type="predicted"/>
<keyword evidence="4" id="KW-1185">Reference proteome</keyword>
<evidence type="ECO:0000313" key="3">
    <source>
        <dbReference type="EMBL" id="KZZ87961.1"/>
    </source>
</evidence>
<dbReference type="VEuPathDB" id="FungiDB:AAP_05227"/>
<evidence type="ECO:0000313" key="4">
    <source>
        <dbReference type="Proteomes" id="UP000242877"/>
    </source>
</evidence>
<dbReference type="InterPro" id="IPR029058">
    <property type="entry name" value="AB_hydrolase_fold"/>
</dbReference>
<dbReference type="Proteomes" id="UP000242877">
    <property type="component" value="Unassembled WGS sequence"/>
</dbReference>
<dbReference type="Gene3D" id="3.40.50.1820">
    <property type="entry name" value="alpha/beta hydrolase"/>
    <property type="match status" value="1"/>
</dbReference>
<sequence>MASTLRTPPIKLGLFERLGLIPAVCKIVCAGLLSLIRRGGGPSSTRLRFWYTIVRTLNSVLSIRQQHHVLGYTDHVYLRFAKSENFKPDTVALKEGGLGHWIGNKNAKNVIIYFHGGGYGEGAAITLFQHARDVMNELNAAGKDHIQGVEAVRYIIDETGRSPSNIALGGDSAGGNMCLAILSHINHPHPAITPLELAEPFAAVYTTAPWVSFDITKPSMKTNVEKDFVSPAALKKWSDSFLGGQESDNYSEGVKAPAKWWEGIRTKELLICVGKDDVLFSGVDEFAQNITSVCSNVTYFAADGEPHDVPLIWRLAGVKKLSEQEKRINAFLREQF</sequence>
<reference evidence="3 4" key="1">
    <citation type="journal article" date="2016" name="Genome Biol. Evol.">
        <title>Divergent and convergent evolution of fungal pathogenicity.</title>
        <authorList>
            <person name="Shang Y."/>
            <person name="Xiao G."/>
            <person name="Zheng P."/>
            <person name="Cen K."/>
            <person name="Zhan S."/>
            <person name="Wang C."/>
        </authorList>
    </citation>
    <scope>NUCLEOTIDE SEQUENCE [LARGE SCALE GENOMIC DNA]</scope>
    <source>
        <strain evidence="3 4">ARSEF 7405</strain>
    </source>
</reference>
<keyword evidence="1 3" id="KW-0378">Hydrolase</keyword>
<comment type="caution">
    <text evidence="3">The sequence shown here is derived from an EMBL/GenBank/DDBJ whole genome shotgun (WGS) entry which is preliminary data.</text>
</comment>
<dbReference type="EMBL" id="AZGZ01000029">
    <property type="protein sequence ID" value="KZZ87961.1"/>
    <property type="molecule type" value="Genomic_DNA"/>
</dbReference>
<dbReference type="PANTHER" id="PTHR48081">
    <property type="entry name" value="AB HYDROLASE SUPERFAMILY PROTEIN C4A8.06C"/>
    <property type="match status" value="1"/>
</dbReference>
<dbReference type="SUPFAM" id="SSF53474">
    <property type="entry name" value="alpha/beta-Hydrolases"/>
    <property type="match status" value="1"/>
</dbReference>
<dbReference type="GO" id="GO:0016787">
    <property type="term" value="F:hydrolase activity"/>
    <property type="evidence" value="ECO:0007669"/>
    <property type="project" value="UniProtKB-KW"/>
</dbReference>
<accession>A0A167VSX5</accession>
<dbReference type="Pfam" id="PF07859">
    <property type="entry name" value="Abhydrolase_3"/>
    <property type="match status" value="1"/>
</dbReference>